<evidence type="ECO:0000256" key="2">
    <source>
        <dbReference type="ARBA" id="ARBA00022651"/>
    </source>
</evidence>
<feature type="site" description="Important for catalytic activity, responsible for pKa modulation of the active site Glu and correct orientation of both the proton donor and substrate" evidence="7">
    <location>
        <position position="181"/>
    </location>
</feature>
<proteinExistence type="inferred from homology"/>
<feature type="chain" id="PRO_5018987951" description="Glycosyl hydrolase family 43" evidence="9">
    <location>
        <begin position="33"/>
        <end position="348"/>
    </location>
</feature>
<feature type="signal peptide" evidence="9">
    <location>
        <begin position="1"/>
        <end position="32"/>
    </location>
</feature>
<dbReference type="GO" id="GO:0004553">
    <property type="term" value="F:hydrolase activity, hydrolyzing O-glycosyl compounds"/>
    <property type="evidence" value="ECO:0007669"/>
    <property type="project" value="InterPro"/>
</dbReference>
<dbReference type="Proteomes" id="UP000283855">
    <property type="component" value="Unassembled WGS sequence"/>
</dbReference>
<dbReference type="InterPro" id="IPR023296">
    <property type="entry name" value="Glyco_hydro_beta-prop_sf"/>
</dbReference>
<keyword evidence="2" id="KW-0624">Polysaccharide degradation</keyword>
<evidence type="ECO:0000313" key="11">
    <source>
        <dbReference type="Proteomes" id="UP000283855"/>
    </source>
</evidence>
<dbReference type="PANTHER" id="PTHR43772:SF2">
    <property type="entry name" value="PUTATIVE (AFU_ORTHOLOGUE AFUA_2G04480)-RELATED"/>
    <property type="match status" value="1"/>
</dbReference>
<comment type="similarity">
    <text evidence="1 8">Belongs to the glycosyl hydrolase 43 family.</text>
</comment>
<name>A0A413SWA6_9BACT</name>
<evidence type="ECO:0000256" key="5">
    <source>
        <dbReference type="ARBA" id="ARBA00023295"/>
    </source>
</evidence>
<dbReference type="PROSITE" id="PS51257">
    <property type="entry name" value="PROKAR_LIPOPROTEIN"/>
    <property type="match status" value="1"/>
</dbReference>
<dbReference type="Gene3D" id="2.115.10.20">
    <property type="entry name" value="Glycosyl hydrolase domain, family 43"/>
    <property type="match status" value="1"/>
</dbReference>
<organism evidence="10 11">
    <name type="scientific">Phocaeicola coprophilus</name>
    <dbReference type="NCBI Taxonomy" id="387090"/>
    <lineage>
        <taxon>Bacteria</taxon>
        <taxon>Pseudomonadati</taxon>
        <taxon>Bacteroidota</taxon>
        <taxon>Bacteroidia</taxon>
        <taxon>Bacteroidales</taxon>
        <taxon>Bacteroidaceae</taxon>
        <taxon>Phocaeicola</taxon>
    </lineage>
</organism>
<reference evidence="10 11" key="1">
    <citation type="submission" date="2018-08" db="EMBL/GenBank/DDBJ databases">
        <title>A genome reference for cultivated species of the human gut microbiota.</title>
        <authorList>
            <person name="Zou Y."/>
            <person name="Xue W."/>
            <person name="Luo G."/>
        </authorList>
    </citation>
    <scope>NUCLEOTIDE SEQUENCE [LARGE SCALE GENOMIC DNA]</scope>
    <source>
        <strain evidence="10 11">AM42-38</strain>
    </source>
</reference>
<dbReference type="GO" id="GO:0045493">
    <property type="term" value="P:xylan catabolic process"/>
    <property type="evidence" value="ECO:0007669"/>
    <property type="project" value="UniProtKB-KW"/>
</dbReference>
<gene>
    <name evidence="10" type="ORF">DW921_12840</name>
</gene>
<accession>A0A413SWA6</accession>
<evidence type="ECO:0000256" key="3">
    <source>
        <dbReference type="ARBA" id="ARBA00022801"/>
    </source>
</evidence>
<dbReference type="AlphaFoldDB" id="A0A413SWA6"/>
<evidence type="ECO:0000313" key="10">
    <source>
        <dbReference type="EMBL" id="RHA73500.1"/>
    </source>
</evidence>
<dbReference type="InterPro" id="IPR006710">
    <property type="entry name" value="Glyco_hydro_43"/>
</dbReference>
<evidence type="ECO:0000256" key="7">
    <source>
        <dbReference type="PIRSR" id="PIRSR606710-2"/>
    </source>
</evidence>
<protein>
    <recommendedName>
        <fullName evidence="12">Glycosyl hydrolase family 43</fullName>
    </recommendedName>
</protein>
<dbReference type="EMBL" id="QSFT01000035">
    <property type="protein sequence ID" value="RHA73500.1"/>
    <property type="molecule type" value="Genomic_DNA"/>
</dbReference>
<feature type="active site" description="Proton acceptor" evidence="6">
    <location>
        <position position="81"/>
    </location>
</feature>
<keyword evidence="3 8" id="KW-0378">Hydrolase</keyword>
<sequence length="348" mass="39681">MKNILKKSGYRPVLKRFSLVSLYALPLLMAGACQQPKSQTTIQDKDSCVVQNPVITVRYSADPSARVFGDTLYIYPSHDRDQAQWWDMEDYYAYSTTDLCHYKDEGLIFEPFKQTTWAKKYAWAPDCIEKNGKYYFYFPTDQDHIGVAVGNTPVGPFKDPLGKPLVSRNSPGIAAPRDFIDPAVFIDDDGTGYLLVGQNALNIIRLNDDMISYSSKPVVLDKVKDLPHFFEAIWIHKKDKKYYLSYSDGVGISYCMADSIYGPYEYKGRILDEVNSGTNHSSIVEYKGQWYLFYHTADLALATITADSPDRKYIQWRRSVCMAPLFYNEDGTIQPVKQSSSIKIPKIN</sequence>
<dbReference type="PANTHER" id="PTHR43772">
    <property type="entry name" value="ENDO-1,4-BETA-XYLANASE"/>
    <property type="match status" value="1"/>
</dbReference>
<dbReference type="SUPFAM" id="SSF75005">
    <property type="entry name" value="Arabinanase/levansucrase/invertase"/>
    <property type="match status" value="1"/>
</dbReference>
<dbReference type="RefSeq" id="WP_118400883.1">
    <property type="nucleotide sequence ID" value="NZ_CABJGD010000035.1"/>
</dbReference>
<evidence type="ECO:0000256" key="6">
    <source>
        <dbReference type="PIRSR" id="PIRSR606710-1"/>
    </source>
</evidence>
<keyword evidence="4" id="KW-0119">Carbohydrate metabolism</keyword>
<keyword evidence="2" id="KW-0858">Xylan degradation</keyword>
<keyword evidence="5 8" id="KW-0326">Glycosidase</keyword>
<evidence type="ECO:0008006" key="12">
    <source>
        <dbReference type="Google" id="ProtNLM"/>
    </source>
</evidence>
<evidence type="ECO:0000256" key="9">
    <source>
        <dbReference type="SAM" id="SignalP"/>
    </source>
</evidence>
<evidence type="ECO:0000256" key="1">
    <source>
        <dbReference type="ARBA" id="ARBA00009865"/>
    </source>
</evidence>
<dbReference type="Pfam" id="PF04616">
    <property type="entry name" value="Glyco_hydro_43"/>
    <property type="match status" value="1"/>
</dbReference>
<dbReference type="CDD" id="cd08990">
    <property type="entry name" value="GH43_AXH_like"/>
    <property type="match status" value="1"/>
</dbReference>
<feature type="active site" description="Proton donor" evidence="6">
    <location>
        <position position="231"/>
    </location>
</feature>
<dbReference type="InterPro" id="IPR052176">
    <property type="entry name" value="Glycosyl_Hydrlase_43_Enz"/>
</dbReference>
<evidence type="ECO:0000256" key="4">
    <source>
        <dbReference type="ARBA" id="ARBA00023277"/>
    </source>
</evidence>
<evidence type="ECO:0000256" key="8">
    <source>
        <dbReference type="RuleBase" id="RU361187"/>
    </source>
</evidence>
<comment type="caution">
    <text evidence="10">The sequence shown here is derived from an EMBL/GenBank/DDBJ whole genome shotgun (WGS) entry which is preliminary data.</text>
</comment>
<keyword evidence="9" id="KW-0732">Signal</keyword>